<dbReference type="Pfam" id="PF02080">
    <property type="entry name" value="TrkA_C"/>
    <property type="match status" value="1"/>
</dbReference>
<dbReference type="SUPFAM" id="SSF109755">
    <property type="entry name" value="PhoU-like"/>
    <property type="match status" value="2"/>
</dbReference>
<dbReference type="KEGG" id="ipc:IPA_00985"/>
<gene>
    <name evidence="2" type="ORF">IPA_00985</name>
</gene>
<dbReference type="Gene3D" id="1.20.58.220">
    <property type="entry name" value="Phosphate transport system protein phou homolog 2, domain 2"/>
    <property type="match status" value="2"/>
</dbReference>
<dbReference type="GO" id="GO:0006813">
    <property type="term" value="P:potassium ion transport"/>
    <property type="evidence" value="ECO:0007669"/>
    <property type="project" value="InterPro"/>
</dbReference>
<evidence type="ECO:0000259" key="1">
    <source>
        <dbReference type="PROSITE" id="PS51202"/>
    </source>
</evidence>
<dbReference type="EMBL" id="CP006868">
    <property type="protein sequence ID" value="UXD22028.1"/>
    <property type="molecule type" value="Genomic_DNA"/>
</dbReference>
<dbReference type="SUPFAM" id="SSF116726">
    <property type="entry name" value="TrkA C-terminal domain-like"/>
    <property type="match status" value="1"/>
</dbReference>
<dbReference type="PROSITE" id="PS51202">
    <property type="entry name" value="RCK_C"/>
    <property type="match status" value="1"/>
</dbReference>
<organism evidence="2 3">
    <name type="scientific">Ignicoccus pacificus DSM 13166</name>
    <dbReference type="NCBI Taxonomy" id="940294"/>
    <lineage>
        <taxon>Archaea</taxon>
        <taxon>Thermoproteota</taxon>
        <taxon>Thermoprotei</taxon>
        <taxon>Desulfurococcales</taxon>
        <taxon>Desulfurococcaceae</taxon>
        <taxon>Ignicoccus</taxon>
    </lineage>
</organism>
<dbReference type="Gene3D" id="3.30.70.1450">
    <property type="entry name" value="Regulator of K+ conductance, C-terminal domain"/>
    <property type="match status" value="1"/>
</dbReference>
<proteinExistence type="predicted"/>
<feature type="domain" description="RCK C-terminal" evidence="1">
    <location>
        <begin position="121"/>
        <end position="204"/>
    </location>
</feature>
<dbReference type="PANTHER" id="PTHR30445:SF8">
    <property type="entry name" value="K(+)_H(+) ANTIPORTER SUBUNIT KHTT"/>
    <property type="match status" value="1"/>
</dbReference>
<dbReference type="InterPro" id="IPR050144">
    <property type="entry name" value="AAE_transporter"/>
</dbReference>
<dbReference type="PANTHER" id="PTHR30445">
    <property type="entry name" value="K(+)_H(+) ANTIPORTER SUBUNIT KHTT"/>
    <property type="match status" value="1"/>
</dbReference>
<dbReference type="InterPro" id="IPR006037">
    <property type="entry name" value="RCK_C"/>
</dbReference>
<evidence type="ECO:0000313" key="2">
    <source>
        <dbReference type="EMBL" id="UXD22028.1"/>
    </source>
</evidence>
<protein>
    <recommendedName>
        <fullName evidence="1">RCK C-terminal domain-containing protein</fullName>
    </recommendedName>
</protein>
<dbReference type="InterPro" id="IPR038078">
    <property type="entry name" value="PhoU-like_sf"/>
</dbReference>
<dbReference type="InterPro" id="IPR026022">
    <property type="entry name" value="PhoU_dom"/>
</dbReference>
<reference evidence="2" key="1">
    <citation type="submission" date="2013-11" db="EMBL/GenBank/DDBJ databases">
        <title>Comparative genomics of Ignicoccus.</title>
        <authorList>
            <person name="Podar M."/>
        </authorList>
    </citation>
    <scope>NUCLEOTIDE SEQUENCE</scope>
    <source>
        <strain evidence="2">DSM 13166</strain>
    </source>
</reference>
<evidence type="ECO:0000313" key="3">
    <source>
        <dbReference type="Proteomes" id="UP001063698"/>
    </source>
</evidence>
<sequence length="395" mass="44213">MVYSSREDHEPMLDKPFVAKYKPIPIKTLLKNMQDEASIALDMSFYSLIYGDVDVAQEVEKIDEKVDEEFNLLAIQLMLAARDPDDAEKLLPALRLGIAIDQVVEASSDIAITVIKGYKAGSVVKAALEITEEIYLKVVIDERYDGITIEKFKEQFGAVDVIAVRSSGVLVVNPPDDLTLKKGDVLVVRGDRDDVMRVAKAFNIDLVIPSDQFSPEVKEVASRLALLKNLSEIAFDLAVYSLLYQDYIAAEEVLELESFIDDESAKLEMEVMKHTKDPQEMYVATVLIRSLEKVSDAATNIAQLSLSKNEVHPILRKIKEESEEKVIVILIKGDCDITLKELEDKINGNVIAIYVEGTWIPLPNLGTKLKKGMKVLAKIYEELEELDLPCPVEVR</sequence>
<name>A0A977KAF1_9CREN</name>
<keyword evidence="3" id="KW-1185">Reference proteome</keyword>
<dbReference type="Pfam" id="PF01895">
    <property type="entry name" value="PhoU"/>
    <property type="match status" value="2"/>
</dbReference>
<dbReference type="GO" id="GO:0008324">
    <property type="term" value="F:monoatomic cation transmembrane transporter activity"/>
    <property type="evidence" value="ECO:0007669"/>
    <property type="project" value="InterPro"/>
</dbReference>
<dbReference type="AlphaFoldDB" id="A0A977KAF1"/>
<dbReference type="InterPro" id="IPR036721">
    <property type="entry name" value="RCK_C_sf"/>
</dbReference>
<accession>A0A977KAF1</accession>
<dbReference type="Proteomes" id="UP001063698">
    <property type="component" value="Chromosome"/>
</dbReference>